<dbReference type="OrthoDB" id="543156at2759"/>
<accession>A0A085NFF8</accession>
<gene>
    <name evidence="1" type="ORF">M513_06179</name>
    <name evidence="2" type="ORF">M514_06179</name>
</gene>
<dbReference type="AlphaFoldDB" id="A0A085NFF8"/>
<name>A0A085NFF8_9BILA</name>
<keyword evidence="3" id="KW-1185">Reference proteome</keyword>
<reference evidence="2 3" key="1">
    <citation type="journal article" date="2014" name="Nat. Genet.">
        <title>Genome and transcriptome of the porcine whipworm Trichuris suis.</title>
        <authorList>
            <person name="Jex A.R."/>
            <person name="Nejsum P."/>
            <person name="Schwarz E.M."/>
            <person name="Hu L."/>
            <person name="Young N.D."/>
            <person name="Hall R.S."/>
            <person name="Korhonen P.K."/>
            <person name="Liao S."/>
            <person name="Thamsborg S."/>
            <person name="Xia J."/>
            <person name="Xu P."/>
            <person name="Wang S."/>
            <person name="Scheerlinck J.P."/>
            <person name="Hofmann A."/>
            <person name="Sternberg P.W."/>
            <person name="Wang J."/>
            <person name="Gasser R.B."/>
        </authorList>
    </citation>
    <scope>NUCLEOTIDE SEQUENCE [LARGE SCALE GENOMIC DNA]</scope>
    <source>
        <strain evidence="2">DCEP-RM93F</strain>
        <strain evidence="1">DCEP-RM93M</strain>
    </source>
</reference>
<organism evidence="2">
    <name type="scientific">Trichuris suis</name>
    <name type="common">pig whipworm</name>
    <dbReference type="NCBI Taxonomy" id="68888"/>
    <lineage>
        <taxon>Eukaryota</taxon>
        <taxon>Metazoa</taxon>
        <taxon>Ecdysozoa</taxon>
        <taxon>Nematoda</taxon>
        <taxon>Enoplea</taxon>
        <taxon>Dorylaimia</taxon>
        <taxon>Trichinellida</taxon>
        <taxon>Trichuridae</taxon>
        <taxon>Trichuris</taxon>
    </lineage>
</organism>
<dbReference type="EMBL" id="KL363222">
    <property type="protein sequence ID" value="KFD52869.1"/>
    <property type="molecule type" value="Genomic_DNA"/>
</dbReference>
<dbReference type="Proteomes" id="UP000030758">
    <property type="component" value="Unassembled WGS sequence"/>
</dbReference>
<evidence type="ECO:0000313" key="3">
    <source>
        <dbReference type="Proteomes" id="UP000030764"/>
    </source>
</evidence>
<evidence type="ECO:0000313" key="2">
    <source>
        <dbReference type="EMBL" id="KFD68204.1"/>
    </source>
</evidence>
<protein>
    <submittedName>
        <fullName evidence="2">Uncharacterized protein</fullName>
    </submittedName>
</protein>
<evidence type="ECO:0000313" key="1">
    <source>
        <dbReference type="EMBL" id="KFD52869.1"/>
    </source>
</evidence>
<sequence>MASLPMEAASPSQNGAVSLQKLSVGAALVQQFVNKLRSRNASNEGIRAAEEFIRGVRFQDYEERSSCRLMQFPTNKSNEVIERFCKDNAWDEESTNDLKFSAALLDADQKSDTFIRFQKVDDGEFYVHFIALKRMGEKIFFGLARHHVKFKLAPNVNVTEKNSWAYKSWWQRMRPSRGTRCDQPTAESNVAMSEEQATLLENFFLLRALKKFAEDTPSSVHELPYEDRQFLTFGSDFDF</sequence>
<dbReference type="Proteomes" id="UP000030764">
    <property type="component" value="Unassembled WGS sequence"/>
</dbReference>
<dbReference type="EMBL" id="KL367507">
    <property type="protein sequence ID" value="KFD68204.1"/>
    <property type="molecule type" value="Genomic_DNA"/>
</dbReference>
<proteinExistence type="predicted"/>